<keyword evidence="4" id="KW-0378">Hydrolase</keyword>
<dbReference type="PROSITE" id="PS50853">
    <property type="entry name" value="FN3"/>
    <property type="match status" value="2"/>
</dbReference>
<dbReference type="Gene3D" id="2.60.40.10">
    <property type="entry name" value="Immunoglobulins"/>
    <property type="match status" value="2"/>
</dbReference>
<organism evidence="8 9">
    <name type="scientific">Tenacibaculum adriaticum</name>
    <dbReference type="NCBI Taxonomy" id="413713"/>
    <lineage>
        <taxon>Bacteria</taxon>
        <taxon>Pseudomonadati</taxon>
        <taxon>Bacteroidota</taxon>
        <taxon>Flavobacteriia</taxon>
        <taxon>Flavobacteriales</taxon>
        <taxon>Flavobacteriaceae</taxon>
        <taxon>Tenacibaculum</taxon>
    </lineage>
</organism>
<keyword evidence="2" id="KW-0540">Nuclease</keyword>
<dbReference type="Pfam" id="PF20009">
    <property type="entry name" value="GEVED"/>
    <property type="match status" value="1"/>
</dbReference>
<feature type="chain" id="PRO_5024429991" evidence="5">
    <location>
        <begin position="20"/>
        <end position="862"/>
    </location>
</feature>
<dbReference type="EMBL" id="VNIA01000002">
    <property type="protein sequence ID" value="TYP98798.1"/>
    <property type="molecule type" value="Genomic_DNA"/>
</dbReference>
<dbReference type="InterPro" id="IPR026444">
    <property type="entry name" value="Secre_tail"/>
</dbReference>
<accession>A0A5S5DTV3</accession>
<reference evidence="8 9" key="1">
    <citation type="submission" date="2019-07" db="EMBL/GenBank/DDBJ databases">
        <title>Genomic Encyclopedia of Type Strains, Phase IV (KMG-IV): sequencing the most valuable type-strain genomes for metagenomic binning, comparative biology and taxonomic classification.</title>
        <authorList>
            <person name="Goeker M."/>
        </authorList>
    </citation>
    <scope>NUCLEOTIDE SEQUENCE [LARGE SCALE GENOMIC DNA]</scope>
    <source>
        <strain evidence="8 9">DSM 18961</strain>
    </source>
</reference>
<dbReference type="PROSITE" id="PS51841">
    <property type="entry name" value="LTD"/>
    <property type="match status" value="1"/>
</dbReference>
<dbReference type="Pfam" id="PF18962">
    <property type="entry name" value="Por_Secre_tail"/>
    <property type="match status" value="1"/>
</dbReference>
<evidence type="ECO:0000259" key="7">
    <source>
        <dbReference type="PROSITE" id="PS51841"/>
    </source>
</evidence>
<dbReference type="InterPro" id="IPR044925">
    <property type="entry name" value="His-Me_finger_sf"/>
</dbReference>
<dbReference type="PANTHER" id="PTHR33607">
    <property type="entry name" value="ENDONUCLEASE-1"/>
    <property type="match status" value="1"/>
</dbReference>
<dbReference type="NCBIfam" id="TIGR04183">
    <property type="entry name" value="Por_Secre_tail"/>
    <property type="match status" value="1"/>
</dbReference>
<keyword evidence="9" id="KW-1185">Reference proteome</keyword>
<evidence type="ECO:0000256" key="1">
    <source>
        <dbReference type="ARBA" id="ARBA00006429"/>
    </source>
</evidence>
<comment type="similarity">
    <text evidence="1">Belongs to the EndA/NucM nuclease family.</text>
</comment>
<evidence type="ECO:0000256" key="2">
    <source>
        <dbReference type="ARBA" id="ARBA00022722"/>
    </source>
</evidence>
<dbReference type="GO" id="GO:0016787">
    <property type="term" value="F:hydrolase activity"/>
    <property type="evidence" value="ECO:0007669"/>
    <property type="project" value="UniProtKB-KW"/>
</dbReference>
<dbReference type="InterPro" id="IPR007346">
    <property type="entry name" value="Endonuclease-I"/>
</dbReference>
<dbReference type="GO" id="GO:0004518">
    <property type="term" value="F:nuclease activity"/>
    <property type="evidence" value="ECO:0007669"/>
    <property type="project" value="UniProtKB-KW"/>
</dbReference>
<feature type="domain" description="LTD" evidence="7">
    <location>
        <begin position="351"/>
        <end position="514"/>
    </location>
</feature>
<dbReference type="SUPFAM" id="SSF49265">
    <property type="entry name" value="Fibronectin type III"/>
    <property type="match status" value="1"/>
</dbReference>
<name>A0A5S5DTV3_9FLAO</name>
<dbReference type="CDD" id="cd00063">
    <property type="entry name" value="FN3"/>
    <property type="match status" value="2"/>
</dbReference>
<dbReference type="PANTHER" id="PTHR33607:SF2">
    <property type="entry name" value="ENDONUCLEASE-1"/>
    <property type="match status" value="1"/>
</dbReference>
<keyword evidence="3 5" id="KW-0732">Signal</keyword>
<dbReference type="InterPro" id="IPR001322">
    <property type="entry name" value="Lamin_tail_dom"/>
</dbReference>
<dbReference type="InterPro" id="IPR045474">
    <property type="entry name" value="GEVED"/>
</dbReference>
<feature type="domain" description="Fibronectin type-III" evidence="6">
    <location>
        <begin position="275"/>
        <end position="360"/>
    </location>
</feature>
<evidence type="ECO:0000256" key="3">
    <source>
        <dbReference type="ARBA" id="ARBA00022729"/>
    </source>
</evidence>
<evidence type="ECO:0000256" key="5">
    <source>
        <dbReference type="SAM" id="SignalP"/>
    </source>
</evidence>
<gene>
    <name evidence="8" type="ORF">C7447_102113</name>
</gene>
<evidence type="ECO:0000256" key="4">
    <source>
        <dbReference type="ARBA" id="ARBA00022801"/>
    </source>
</evidence>
<comment type="caution">
    <text evidence="8">The sequence shown here is derived from an EMBL/GenBank/DDBJ whole genome shotgun (WGS) entry which is preliminary data.</text>
</comment>
<dbReference type="Pfam" id="PF04231">
    <property type="entry name" value="Endonuclease_1"/>
    <property type="match status" value="1"/>
</dbReference>
<dbReference type="Proteomes" id="UP000323136">
    <property type="component" value="Unassembled WGS sequence"/>
</dbReference>
<sequence length="862" mass="91057">MKKLFPFLLLMMMSLSVSAQIPSYYNDVNLNQTGTALKDALAVKITSSHHTNLSYTPGVWDALKQTDLDPNDSSKVILIYGYSDTDGNYVTDRTRSKDANGGSAGTQWNREHTYAKSLGNPNLGTSGPGADAHHLRPADISFNSQRSSKKFAAGTGNAGNVTGGWYPGDEWKGDVARMMMYMYLRYGNQCLPTGVGTGSTMASDANMLSLFIQWNVEDPVSDFEKQRNPILESIQGNRNPFIDNPAFATEIWGGPQAEDLFGGGSGGGDTQAPTAPTNLTAANITQTTVDLSWGASTDNTAVIGYRIYEGGIQVGTTVTTNFTVSNLTAGTSYTFTVRAYDAASNISTNSNTAAATTTSSGGGGGSGTTSDLFISEYIEGSSNNKALEIANFTGATINLSNYSLKKASNGGGSWSNTLNLSGQLANGEVYVIANSSATTAIKNVADLNTTNSVMTFNGNDAVGLFKSDALIDLIGNPSSSANFAQNTTIRRKSSVTSPNTSYTTSEWDSYSQDTFSGLGSHTVNGGATPPSDTTAPTAPTNMAATNITQTSANLSWTASSDNLTVTGYDVYRGATKVATVTSTSYSVSGLTASTTYSFSVRAFDAAGNTSSTSNTINVTTLGSSVSYCPSKGSNASYEWIDNVAIGGISNTSGANNGYGDFTNLTGNLTYGNNNIIVSAGFSSSSYTEFWKVWIDFNQNGTFEASEEVVSGSSSSSGNLSYTFSVPTSANAGATRMRVSMKWDATQTACESFSYGEVEDYTVNIGSAARGISNKTSVQVDGTLGNEARVFDAIVYPNPSSNYININLKDGRDASFRVINLIGQTVKDGQANRNVDIRDLQNGMYILEVNDGQRAFTKKFIKK</sequence>
<dbReference type="InterPro" id="IPR003961">
    <property type="entry name" value="FN3_dom"/>
</dbReference>
<proteinExistence type="inferred from homology"/>
<evidence type="ECO:0000313" key="8">
    <source>
        <dbReference type="EMBL" id="TYP98798.1"/>
    </source>
</evidence>
<dbReference type="InterPro" id="IPR036116">
    <property type="entry name" value="FN3_sf"/>
</dbReference>
<dbReference type="Pfam" id="PF00041">
    <property type="entry name" value="fn3"/>
    <property type="match status" value="2"/>
</dbReference>
<dbReference type="AlphaFoldDB" id="A0A5S5DTV3"/>
<evidence type="ECO:0000313" key="9">
    <source>
        <dbReference type="Proteomes" id="UP000323136"/>
    </source>
</evidence>
<feature type="domain" description="Fibronectin type-III" evidence="6">
    <location>
        <begin position="538"/>
        <end position="623"/>
    </location>
</feature>
<dbReference type="RefSeq" id="WP_246143026.1">
    <property type="nucleotide sequence ID" value="NZ_VNIA01000002.1"/>
</dbReference>
<dbReference type="SUPFAM" id="SSF54060">
    <property type="entry name" value="His-Me finger endonucleases"/>
    <property type="match status" value="1"/>
</dbReference>
<evidence type="ECO:0000259" key="6">
    <source>
        <dbReference type="PROSITE" id="PS50853"/>
    </source>
</evidence>
<dbReference type="Pfam" id="PF00932">
    <property type="entry name" value="LTD"/>
    <property type="match status" value="1"/>
</dbReference>
<feature type="signal peptide" evidence="5">
    <location>
        <begin position="1"/>
        <end position="19"/>
    </location>
</feature>
<protein>
    <submittedName>
        <fullName evidence="8">Putative secreted protein (Por secretion system target)</fullName>
    </submittedName>
</protein>
<dbReference type="InterPro" id="IPR013783">
    <property type="entry name" value="Ig-like_fold"/>
</dbReference>
<dbReference type="SMART" id="SM00060">
    <property type="entry name" value="FN3"/>
    <property type="match status" value="2"/>
</dbReference>